<dbReference type="RefSeq" id="WP_379784203.1">
    <property type="nucleotide sequence ID" value="NZ_JBHSMU010000014.1"/>
</dbReference>
<evidence type="ECO:0000313" key="12">
    <source>
        <dbReference type="EMBL" id="MFC5460895.1"/>
    </source>
</evidence>
<evidence type="ECO:0000256" key="10">
    <source>
        <dbReference type="ARBA" id="ARBA00030775"/>
    </source>
</evidence>
<keyword evidence="7" id="KW-1133">Transmembrane helix</keyword>
<evidence type="ECO:0000256" key="3">
    <source>
        <dbReference type="ARBA" id="ARBA00022475"/>
    </source>
</evidence>
<evidence type="ECO:0000256" key="5">
    <source>
        <dbReference type="ARBA" id="ARBA00022519"/>
    </source>
</evidence>
<dbReference type="InterPro" id="IPR012902">
    <property type="entry name" value="N_methyl_site"/>
</dbReference>
<evidence type="ECO:0000256" key="6">
    <source>
        <dbReference type="ARBA" id="ARBA00022692"/>
    </source>
</evidence>
<dbReference type="Proteomes" id="UP001596050">
    <property type="component" value="Unassembled WGS sequence"/>
</dbReference>
<proteinExistence type="inferred from homology"/>
<comment type="subcellular location">
    <subcellularLocation>
        <location evidence="1">Cell inner membrane</location>
        <topology evidence="1">Single-pass membrane protein</topology>
    </subcellularLocation>
</comment>
<dbReference type="Pfam" id="PF12019">
    <property type="entry name" value="GspH"/>
    <property type="match status" value="1"/>
</dbReference>
<evidence type="ECO:0000256" key="8">
    <source>
        <dbReference type="ARBA" id="ARBA00023136"/>
    </source>
</evidence>
<comment type="caution">
    <text evidence="12">The sequence shown here is derived from an EMBL/GenBank/DDBJ whole genome shotgun (WGS) entry which is preliminary data.</text>
</comment>
<keyword evidence="5" id="KW-0997">Cell inner membrane</keyword>
<keyword evidence="13" id="KW-1185">Reference proteome</keyword>
<keyword evidence="6" id="KW-0812">Transmembrane</keyword>
<keyword evidence="4" id="KW-0488">Methylation</keyword>
<dbReference type="NCBIfam" id="TIGR02532">
    <property type="entry name" value="IV_pilin_GFxxxE"/>
    <property type="match status" value="1"/>
</dbReference>
<comment type="similarity">
    <text evidence="9">Belongs to the GSP H family.</text>
</comment>
<evidence type="ECO:0000256" key="9">
    <source>
        <dbReference type="ARBA" id="ARBA00025772"/>
    </source>
</evidence>
<evidence type="ECO:0000256" key="7">
    <source>
        <dbReference type="ARBA" id="ARBA00022989"/>
    </source>
</evidence>
<dbReference type="SUPFAM" id="SSF54523">
    <property type="entry name" value="Pili subunits"/>
    <property type="match status" value="1"/>
</dbReference>
<name>A0ABW0L4Z2_9BURK</name>
<keyword evidence="3" id="KW-1003">Cell membrane</keyword>
<accession>A0ABW0L4Z2</accession>
<protein>
    <recommendedName>
        <fullName evidence="2">Type II secretion system protein H</fullName>
    </recommendedName>
    <alternativeName>
        <fullName evidence="10">General secretion pathway protein H</fullName>
    </alternativeName>
</protein>
<feature type="domain" description="General secretion pathway GspH" evidence="11">
    <location>
        <begin position="50"/>
        <end position="147"/>
    </location>
</feature>
<organism evidence="12 13">
    <name type="scientific">Massilia niabensis</name>
    <dbReference type="NCBI Taxonomy" id="544910"/>
    <lineage>
        <taxon>Bacteria</taxon>
        <taxon>Pseudomonadati</taxon>
        <taxon>Pseudomonadota</taxon>
        <taxon>Betaproteobacteria</taxon>
        <taxon>Burkholderiales</taxon>
        <taxon>Oxalobacteraceae</taxon>
        <taxon>Telluria group</taxon>
        <taxon>Massilia</taxon>
    </lineage>
</organism>
<keyword evidence="8" id="KW-0472">Membrane</keyword>
<gene>
    <name evidence="12" type="ORF">ACFPN5_13880</name>
</gene>
<dbReference type="Pfam" id="PF07963">
    <property type="entry name" value="N_methyl"/>
    <property type="match status" value="1"/>
</dbReference>
<evidence type="ECO:0000256" key="2">
    <source>
        <dbReference type="ARBA" id="ARBA00021549"/>
    </source>
</evidence>
<sequence>MVSTASRRARGFTLTELLTTLAVVAVLAAVAAPSLTTMIANMRSRSVSSDLYAALSRTRSEAIKRNAEVTLAPVTAQAWQHGWSIRDPGNAARKLDDHPAVPGATVTGPASVIYLPNGRVKNGAVPAFGIALAGNDTPRCIRVDLSGRPNQTNTTCAP</sequence>
<evidence type="ECO:0000256" key="4">
    <source>
        <dbReference type="ARBA" id="ARBA00022481"/>
    </source>
</evidence>
<evidence type="ECO:0000259" key="11">
    <source>
        <dbReference type="Pfam" id="PF12019"/>
    </source>
</evidence>
<evidence type="ECO:0000256" key="1">
    <source>
        <dbReference type="ARBA" id="ARBA00004377"/>
    </source>
</evidence>
<evidence type="ECO:0000313" key="13">
    <source>
        <dbReference type="Proteomes" id="UP001596050"/>
    </source>
</evidence>
<dbReference type="InterPro" id="IPR022346">
    <property type="entry name" value="T2SS_GspH"/>
</dbReference>
<dbReference type="EMBL" id="JBHSMU010000014">
    <property type="protein sequence ID" value="MFC5460895.1"/>
    <property type="molecule type" value="Genomic_DNA"/>
</dbReference>
<dbReference type="Gene3D" id="3.55.40.10">
    <property type="entry name" value="minor pseudopilin epsh domain"/>
    <property type="match status" value="1"/>
</dbReference>
<dbReference type="InterPro" id="IPR045584">
    <property type="entry name" value="Pilin-like"/>
</dbReference>
<reference evidence="13" key="1">
    <citation type="journal article" date="2019" name="Int. J. Syst. Evol. Microbiol.">
        <title>The Global Catalogue of Microorganisms (GCM) 10K type strain sequencing project: providing services to taxonomists for standard genome sequencing and annotation.</title>
        <authorList>
            <consortium name="The Broad Institute Genomics Platform"/>
            <consortium name="The Broad Institute Genome Sequencing Center for Infectious Disease"/>
            <person name="Wu L."/>
            <person name="Ma J."/>
        </authorList>
    </citation>
    <scope>NUCLEOTIDE SEQUENCE [LARGE SCALE GENOMIC DNA]</scope>
    <source>
        <strain evidence="13">KACC 12649</strain>
    </source>
</reference>